<dbReference type="Proteomes" id="UP000001555">
    <property type="component" value="Unassembled WGS sequence"/>
</dbReference>
<feature type="domain" description="Sulfatase N-terminal" evidence="6">
    <location>
        <begin position="13"/>
        <end position="239"/>
    </location>
</feature>
<gene>
    <name evidence="7" type="ORF">IscW_ISCW006047</name>
</gene>
<organism>
    <name type="scientific">Ixodes scapularis</name>
    <name type="common">Black-legged tick</name>
    <name type="synonym">Deer tick</name>
    <dbReference type="NCBI Taxonomy" id="6945"/>
    <lineage>
        <taxon>Eukaryota</taxon>
        <taxon>Metazoa</taxon>
        <taxon>Ecdysozoa</taxon>
        <taxon>Arthropoda</taxon>
        <taxon>Chelicerata</taxon>
        <taxon>Arachnida</taxon>
        <taxon>Acari</taxon>
        <taxon>Parasitiformes</taxon>
        <taxon>Ixodida</taxon>
        <taxon>Ixodoidea</taxon>
        <taxon>Ixodidae</taxon>
        <taxon>Ixodinae</taxon>
        <taxon>Ixodes</taxon>
    </lineage>
</organism>
<dbReference type="STRING" id="6945.B7PPQ9"/>
<dbReference type="SUPFAM" id="SSF53649">
    <property type="entry name" value="Alkaline phosphatase-like"/>
    <property type="match status" value="1"/>
</dbReference>
<dbReference type="EMBL" id="ABJB010222889">
    <property type="status" value="NOT_ANNOTATED_CDS"/>
    <property type="molecule type" value="Genomic_DNA"/>
</dbReference>
<dbReference type="Gene3D" id="3.40.720.10">
    <property type="entry name" value="Alkaline Phosphatase, subunit A"/>
    <property type="match status" value="1"/>
</dbReference>
<accession>B7PPQ9</accession>
<dbReference type="HOGENOM" id="CLU_006332_10_1_1"/>
<dbReference type="PANTHER" id="PTHR10342">
    <property type="entry name" value="ARYLSULFATASE"/>
    <property type="match status" value="1"/>
</dbReference>
<feature type="non-terminal residue" evidence="7">
    <location>
        <position position="1"/>
    </location>
</feature>
<evidence type="ECO:0000256" key="2">
    <source>
        <dbReference type="ARBA" id="ARBA00008779"/>
    </source>
</evidence>
<protein>
    <submittedName>
        <fullName evidence="7 8">Arylsulfatase B, putative</fullName>
        <ecNumber evidence="7">3.1.6.12</ecNumber>
    </submittedName>
</protein>
<evidence type="ECO:0000256" key="1">
    <source>
        <dbReference type="ARBA" id="ARBA00001913"/>
    </source>
</evidence>
<dbReference type="PaxDb" id="6945-B7PPQ9"/>
<sequence>YTGMQHFVLMEMEPRGLPLNFKLLPEWLGDLGYVHNQTTKQTLLHKELRFVYAFPYLRRGFDFRRGLLGGREFDGRYYTELMTEEAIRIIETHPLEKPLFLYLSHLAPHSGNLRDPLQVPKKFSDMYHDIGSRNRTIYAGMVSALDESVGAVVEALGRRGMLGDTVLVFSSDNGANSRGENPNYASAWPFKGQKITPWEGGVRAPAIIWSPSLSGTQGRDYSNIFHISDWLPTLYQLAGGDPSDLGDIDGISQLEALRHGTEAPRKEVLINIDPIDNVTAIIEGHFKLVSGTVKGGALDDWFQIPGNVAWDTDRTRHECETSVAAQVLRNSGHDVTCGSGQGSYAIPVKCGRRDTSKPCTPTLAPCLFDLSEDPCEYNNVAEQHSEVVRRLLRKLAVYKATSWSPGNVPEDPRAHPALHNGAWVSWGDVYPLL</sequence>
<dbReference type="InterPro" id="IPR000917">
    <property type="entry name" value="Sulfatase_N"/>
</dbReference>
<evidence type="ECO:0000256" key="5">
    <source>
        <dbReference type="ARBA" id="ARBA00023180"/>
    </source>
</evidence>
<dbReference type="EMBL" id="DS760205">
    <property type="protein sequence ID" value="EEC08581.1"/>
    <property type="molecule type" value="Genomic_DNA"/>
</dbReference>
<dbReference type="Gene3D" id="3.30.1120.10">
    <property type="match status" value="1"/>
</dbReference>
<dbReference type="GO" id="GO:0046872">
    <property type="term" value="F:metal ion binding"/>
    <property type="evidence" value="ECO:0007669"/>
    <property type="project" value="UniProtKB-KW"/>
</dbReference>
<reference evidence="8" key="2">
    <citation type="submission" date="2020-05" db="UniProtKB">
        <authorList>
            <consortium name="EnsemblMetazoa"/>
        </authorList>
    </citation>
    <scope>IDENTIFICATION</scope>
    <source>
        <strain evidence="8">wikel</strain>
    </source>
</reference>
<proteinExistence type="inferred from homology"/>
<dbReference type="InterPro" id="IPR017850">
    <property type="entry name" value="Alkaline_phosphatase_core_sf"/>
</dbReference>
<keyword evidence="4" id="KW-0106">Calcium</keyword>
<dbReference type="EMBL" id="ABJB010115866">
    <property type="status" value="NOT_ANNOTATED_CDS"/>
    <property type="molecule type" value="Genomic_DNA"/>
</dbReference>
<dbReference type="GO" id="GO:0003943">
    <property type="term" value="F:N-acetylgalactosamine-4-sulfatase activity"/>
    <property type="evidence" value="ECO:0007669"/>
    <property type="project" value="UniProtKB-EC"/>
</dbReference>
<dbReference type="InterPro" id="IPR047115">
    <property type="entry name" value="ARSB"/>
</dbReference>
<keyword evidence="7" id="KW-0378">Hydrolase</keyword>
<dbReference type="EMBL" id="ABJB010733326">
    <property type="status" value="NOT_ANNOTATED_CDS"/>
    <property type="molecule type" value="Genomic_DNA"/>
</dbReference>
<keyword evidence="5" id="KW-0325">Glycoprotein</keyword>
<evidence type="ECO:0000313" key="7">
    <source>
        <dbReference type="EMBL" id="EEC08581.1"/>
    </source>
</evidence>
<dbReference type="OrthoDB" id="103349at2759"/>
<keyword evidence="9" id="KW-1185">Reference proteome</keyword>
<dbReference type="EnsemblMetazoa" id="ISCW006047-RA">
    <property type="protein sequence ID" value="ISCW006047-PA"/>
    <property type="gene ID" value="ISCW006047"/>
</dbReference>
<evidence type="ECO:0000313" key="9">
    <source>
        <dbReference type="Proteomes" id="UP000001555"/>
    </source>
</evidence>
<reference evidence="7 9" key="1">
    <citation type="submission" date="2008-03" db="EMBL/GenBank/DDBJ databases">
        <title>Annotation of Ixodes scapularis.</title>
        <authorList>
            <consortium name="Ixodes scapularis Genome Project Consortium"/>
            <person name="Caler E."/>
            <person name="Hannick L.I."/>
            <person name="Bidwell S."/>
            <person name="Joardar V."/>
            <person name="Thiagarajan M."/>
            <person name="Amedeo P."/>
            <person name="Galinsky K.J."/>
            <person name="Schobel S."/>
            <person name="Inman J."/>
            <person name="Hostetler J."/>
            <person name="Miller J."/>
            <person name="Hammond M."/>
            <person name="Megy K."/>
            <person name="Lawson D."/>
            <person name="Kodira C."/>
            <person name="Sutton G."/>
            <person name="Meyer J."/>
            <person name="Hill C.A."/>
            <person name="Birren B."/>
            <person name="Nene V."/>
            <person name="Collins F."/>
            <person name="Alarcon-Chaidez F."/>
            <person name="Wikel S."/>
            <person name="Strausberg R."/>
        </authorList>
    </citation>
    <scope>NUCLEOTIDE SEQUENCE [LARGE SCALE GENOMIC DNA]</scope>
    <source>
        <strain evidence="9">Wikel</strain>
        <strain evidence="7">Wikel colony</strain>
    </source>
</reference>
<evidence type="ECO:0000313" key="8">
    <source>
        <dbReference type="EnsemblMetazoa" id="ISCW006047-PA"/>
    </source>
</evidence>
<dbReference type="EC" id="3.1.6.12" evidence="7"/>
<dbReference type="VEuPathDB" id="VectorBase:ISCP_033226"/>
<dbReference type="VEuPathDB" id="VectorBase:ISCI006047"/>
<dbReference type="EMBL" id="ABJB011062468">
    <property type="status" value="NOT_ANNOTATED_CDS"/>
    <property type="molecule type" value="Genomic_DNA"/>
</dbReference>
<evidence type="ECO:0000256" key="3">
    <source>
        <dbReference type="ARBA" id="ARBA00022723"/>
    </source>
</evidence>
<name>B7PPQ9_IXOSC</name>
<keyword evidence="3" id="KW-0479">Metal-binding</keyword>
<dbReference type="AlphaFoldDB" id="B7PPQ9"/>
<dbReference type="GO" id="GO:0008484">
    <property type="term" value="F:sulfuric ester hydrolase activity"/>
    <property type="evidence" value="ECO:0000318"/>
    <property type="project" value="GO_Central"/>
</dbReference>
<dbReference type="VEuPathDB" id="VectorBase:ISCW006047"/>
<comment type="cofactor">
    <cofactor evidence="1">
        <name>Ca(2+)</name>
        <dbReference type="ChEBI" id="CHEBI:29108"/>
    </cofactor>
</comment>
<dbReference type="FunCoup" id="B7PPQ9">
    <property type="interactions" value="56"/>
</dbReference>
<evidence type="ECO:0000256" key="4">
    <source>
        <dbReference type="ARBA" id="ARBA00022837"/>
    </source>
</evidence>
<comment type="similarity">
    <text evidence="2">Belongs to the sulfatase family.</text>
</comment>
<evidence type="ECO:0000259" key="6">
    <source>
        <dbReference type="Pfam" id="PF00884"/>
    </source>
</evidence>
<dbReference type="PANTHER" id="PTHR10342:SF273">
    <property type="entry name" value="RE14504P"/>
    <property type="match status" value="1"/>
</dbReference>
<dbReference type="Pfam" id="PF00884">
    <property type="entry name" value="Sulfatase"/>
    <property type="match status" value="1"/>
</dbReference>